<dbReference type="GeneID" id="16070482"/>
<keyword evidence="1" id="KW-0808">Transferase</keyword>
<feature type="active site" description="Glycyl thioester intermediate" evidence="4">
    <location>
        <position position="1175"/>
    </location>
</feature>
<evidence type="ECO:0000313" key="9">
    <source>
        <dbReference type="Proteomes" id="UP000007799"/>
    </source>
</evidence>
<feature type="repeat" description="RCC1" evidence="5">
    <location>
        <begin position="211"/>
        <end position="262"/>
    </location>
</feature>
<keyword evidence="3 4" id="KW-0833">Ubl conjugation pathway</keyword>
<dbReference type="SUPFAM" id="SSF50985">
    <property type="entry name" value="RCC1/BLIP-II"/>
    <property type="match status" value="1"/>
</dbReference>
<dbReference type="GO" id="GO:0016567">
    <property type="term" value="P:protein ubiquitination"/>
    <property type="evidence" value="ECO:0007669"/>
    <property type="project" value="TreeGrafter"/>
</dbReference>
<dbReference type="InterPro" id="IPR000569">
    <property type="entry name" value="HECT_dom"/>
</dbReference>
<evidence type="ECO:0000256" key="3">
    <source>
        <dbReference type="ARBA" id="ARBA00022786"/>
    </source>
</evidence>
<protein>
    <submittedName>
        <fullName evidence="8">ITCH protein</fullName>
    </submittedName>
</protein>
<dbReference type="Gene3D" id="3.30.2160.10">
    <property type="entry name" value="Hect, E3 ligase catalytic domain"/>
    <property type="match status" value="1"/>
</dbReference>
<evidence type="ECO:0000256" key="1">
    <source>
        <dbReference type="ARBA" id="ARBA00022679"/>
    </source>
</evidence>
<proteinExistence type="predicted"/>
<dbReference type="PANTHER" id="PTHR45622">
    <property type="entry name" value="UBIQUITIN-PROTEIN LIGASE E3A-RELATED"/>
    <property type="match status" value="1"/>
</dbReference>
<feature type="compositionally biased region" description="Basic and acidic residues" evidence="6">
    <location>
        <begin position="977"/>
        <end position="987"/>
    </location>
</feature>
<evidence type="ECO:0000256" key="5">
    <source>
        <dbReference type="PROSITE-ProRule" id="PRU00235"/>
    </source>
</evidence>
<dbReference type="Pfam" id="PF00632">
    <property type="entry name" value="HECT"/>
    <property type="match status" value="1"/>
</dbReference>
<feature type="repeat" description="RCC1" evidence="5">
    <location>
        <begin position="263"/>
        <end position="316"/>
    </location>
</feature>
<dbReference type="eggNOG" id="KOG0941">
    <property type="taxonomic scope" value="Eukaryota"/>
</dbReference>
<feature type="compositionally biased region" description="Acidic residues" evidence="6">
    <location>
        <begin position="899"/>
        <end position="908"/>
    </location>
</feature>
<feature type="compositionally biased region" description="Basic and acidic residues" evidence="6">
    <location>
        <begin position="909"/>
        <end position="921"/>
    </location>
</feature>
<dbReference type="Gene3D" id="3.90.1750.10">
    <property type="entry name" value="Hect, E3 ligase catalytic domains"/>
    <property type="match status" value="1"/>
</dbReference>
<dbReference type="EMBL" id="GL832980">
    <property type="protein sequence ID" value="EGD77865.1"/>
    <property type="molecule type" value="Genomic_DNA"/>
</dbReference>
<dbReference type="InterPro" id="IPR051709">
    <property type="entry name" value="Ub-ligase/GTPase-reg"/>
</dbReference>
<feature type="repeat" description="RCC1" evidence="5">
    <location>
        <begin position="1"/>
        <end position="53"/>
    </location>
</feature>
<dbReference type="OrthoDB" id="8068875at2759"/>
<dbReference type="InterPro" id="IPR035983">
    <property type="entry name" value="Hect_E3_ubiquitin_ligase"/>
</dbReference>
<evidence type="ECO:0000256" key="4">
    <source>
        <dbReference type="PROSITE-ProRule" id="PRU00104"/>
    </source>
</evidence>
<feature type="compositionally biased region" description="Acidic residues" evidence="6">
    <location>
        <begin position="942"/>
        <end position="951"/>
    </location>
</feature>
<dbReference type="PROSITE" id="PS50237">
    <property type="entry name" value="HECT"/>
    <property type="match status" value="1"/>
</dbReference>
<dbReference type="FunFam" id="3.30.2410.10:FF:000003">
    <property type="entry name" value="probable E3 ubiquitin-protein ligase HERC4 isoform X1"/>
    <property type="match status" value="1"/>
</dbReference>
<dbReference type="RefSeq" id="XP_004989929.1">
    <property type="nucleotide sequence ID" value="XM_004989872.1"/>
</dbReference>
<dbReference type="PROSITE" id="PS00626">
    <property type="entry name" value="RCC1_2"/>
    <property type="match status" value="1"/>
</dbReference>
<sequence length="1207" mass="132686">MSVAVWGATGAGQLGIGDADGTGKTRVTLVPSLEQELAFVATGYYHSLAITRSGTVYTTGKNDRRQLGRSGDEHKWARVTPLETITAVAGAVGLDFSVVVDSTGKVYTWGGGERGQLGLGREAMETGSRVPRPVKGLGNAFVISVACGTRHCLALTRDGRVFSWGEGADGQLGDGQFVSRHSPEVIADLRGKGVVSVAAGSTYSLAVTGADQVYAFGSNSKGQLGVGDTTARFRPTLVRFLDGKQVCHVTAGDFHTLARTRTGHLYAWGSNQWGQLGLGSEADSVAAPTEITHILEIGRVLEVSAGRRHTVALIRTVTETGAQATVAVAFGANNTGQLGLDPDHPASKRTQLFHPVRLKRISSMHPIKLIAGGNHTIMIFGEQHTPMDTSEDAAIDGTPPLIEDGLADGNAGTSTAARAEPNADARPMSRGSMQFLPKTSPMLRRKRSFPPVKPDQHTPHRACAPALCYLDPFRIEKLQATSTSALITQIELFFSSPACLNAAFVHYERIAARHPRSARPIINMELVRLTYEALMRAPDECMTAVERSIRSLVLQVKQNNLTVAADFAFVLVLFEFPFLLQASQCSTILGALVQFLAPLPDDIKPAIMEMYKDVADSFFFRAVKVLQNYLTLLETTPSSVESRLFTAMTLSWMHAGNERLSIIRYDTFYNETIGSTKEKMAALIQWMRAPSNVFSYCMFPFLLTPAVKADLLHDGNIAMMANQLAVHALMSGQLTFLKLTIRRTHVYEDTMKQLNEIPMRAWTLPLRVHFEGEEGVDEGGLVKEYFQLILPKIISRAFRPLARDGVRWFWFSTPTAERLKAYHAMGLLFGLALHNSVLVDPLFPKVFYKMLLVDLSKGDALTLDDLETAAPEVARGLRQLLEYDRQDERDVFGLTFEITVEEEVEEEEEQRREEEETETRSKGGNNGGGSADAGSEKAMDTSEGEATEQQDDGSAKMDGERAGDEGAGEMNTAETPPPDKESSDEQKPNGTQETSSSSTSQTPSSTTPTPTPSASKPRKMRTKLVTHPLKEGGEDIPVTFFNKEEYVRLYVNYYLYERCAPSFDAFKQGFLTVCQGTRALRMLRPEELEVILCGNPEWNLQDVEKVAKYVNFSPDDDVIKWFWEVVHELPGQMKKRFLAFLTGSTRVPVRGASAIQIIIQKAGTDETRLPAAHTCYNVLDLPVYTSKERLKEKLLQAIQETEGFSLV</sequence>
<evidence type="ECO:0000313" key="8">
    <source>
        <dbReference type="EMBL" id="EGD77865.1"/>
    </source>
</evidence>
<dbReference type="OMA" id="FKSQACW"/>
<dbReference type="Gene3D" id="3.30.2410.10">
    <property type="entry name" value="Hect, E3 ligase catalytic domain"/>
    <property type="match status" value="1"/>
</dbReference>
<dbReference type="Proteomes" id="UP000007799">
    <property type="component" value="Unassembled WGS sequence"/>
</dbReference>
<feature type="repeat" description="RCC1" evidence="5">
    <location>
        <begin position="104"/>
        <end position="158"/>
    </location>
</feature>
<evidence type="ECO:0000259" key="7">
    <source>
        <dbReference type="PROSITE" id="PS50237"/>
    </source>
</evidence>
<dbReference type="SMART" id="SM00119">
    <property type="entry name" value="HECTc"/>
    <property type="match status" value="1"/>
</dbReference>
<dbReference type="GO" id="GO:0006511">
    <property type="term" value="P:ubiquitin-dependent protein catabolic process"/>
    <property type="evidence" value="ECO:0007669"/>
    <property type="project" value="TreeGrafter"/>
</dbReference>
<feature type="repeat" description="RCC1" evidence="5">
    <location>
        <begin position="54"/>
        <end position="103"/>
    </location>
</feature>
<dbReference type="PROSITE" id="PS50012">
    <property type="entry name" value="RCC1_3"/>
    <property type="match status" value="7"/>
</dbReference>
<dbReference type="PANTHER" id="PTHR45622:SF70">
    <property type="entry name" value="SECRETION-REGULATING GUANINE NUCLEOTIDE EXCHANGE FACTOR"/>
    <property type="match status" value="1"/>
</dbReference>
<dbReference type="PRINTS" id="PR00633">
    <property type="entry name" value="RCCNDNSATION"/>
</dbReference>
<dbReference type="KEGG" id="sre:PTSG_09499"/>
<dbReference type="SUPFAM" id="SSF56204">
    <property type="entry name" value="Hect, E3 ligase catalytic domain"/>
    <property type="match status" value="1"/>
</dbReference>
<gene>
    <name evidence="8" type="ORF">PTSG_09499</name>
</gene>
<feature type="domain" description="HECT" evidence="7">
    <location>
        <begin position="755"/>
        <end position="1207"/>
    </location>
</feature>
<evidence type="ECO:0000256" key="2">
    <source>
        <dbReference type="ARBA" id="ARBA00022737"/>
    </source>
</evidence>
<dbReference type="InterPro" id="IPR009091">
    <property type="entry name" value="RCC1/BLIP-II"/>
</dbReference>
<feature type="compositionally biased region" description="Low complexity" evidence="6">
    <location>
        <begin position="991"/>
        <end position="1008"/>
    </location>
</feature>
<reference evidence="8" key="1">
    <citation type="submission" date="2009-08" db="EMBL/GenBank/DDBJ databases">
        <title>Annotation of Salpingoeca rosetta.</title>
        <authorList>
            <consortium name="The Broad Institute Genome Sequencing Platform"/>
            <person name="Russ C."/>
            <person name="Cuomo C."/>
            <person name="Burger G."/>
            <person name="Gray M.W."/>
            <person name="Holland P.W.H."/>
            <person name="King N."/>
            <person name="Lang F.B.F."/>
            <person name="Roger A.J."/>
            <person name="Ruiz-Trillo I."/>
            <person name="Young S.K."/>
            <person name="Zeng Q."/>
            <person name="Gargeya S."/>
            <person name="Alvarado L."/>
            <person name="Berlin A."/>
            <person name="Chapman S.B."/>
            <person name="Chen Z."/>
            <person name="Freedman E."/>
            <person name="Gellesch M."/>
            <person name="Goldberg J."/>
            <person name="Griggs A."/>
            <person name="Gujja S."/>
            <person name="Heilman E."/>
            <person name="Heiman D."/>
            <person name="Howarth C."/>
            <person name="Mehta T."/>
            <person name="Neiman D."/>
            <person name="Pearson M."/>
            <person name="Roberts A."/>
            <person name="Saif S."/>
            <person name="Shea T."/>
            <person name="Shenoy N."/>
            <person name="Sisk P."/>
            <person name="Stolte C."/>
            <person name="Sykes S."/>
            <person name="White J."/>
            <person name="Yandava C."/>
            <person name="Haas B."/>
            <person name="Nusbaum C."/>
            <person name="Birren B."/>
        </authorList>
    </citation>
    <scope>NUCLEOTIDE SEQUENCE [LARGE SCALE GENOMIC DNA]</scope>
    <source>
        <strain evidence="8">ATCC 50818</strain>
    </source>
</reference>
<dbReference type="GO" id="GO:0005737">
    <property type="term" value="C:cytoplasm"/>
    <property type="evidence" value="ECO:0007669"/>
    <property type="project" value="TreeGrafter"/>
</dbReference>
<feature type="repeat" description="RCC1" evidence="5">
    <location>
        <begin position="159"/>
        <end position="210"/>
    </location>
</feature>
<dbReference type="InParanoid" id="F2UL66"/>
<dbReference type="AlphaFoldDB" id="F2UL66"/>
<accession>F2UL66</accession>
<feature type="repeat" description="RCC1" evidence="5">
    <location>
        <begin position="325"/>
        <end position="382"/>
    </location>
</feature>
<dbReference type="InterPro" id="IPR000408">
    <property type="entry name" value="Reg_chr_condens"/>
</dbReference>
<dbReference type="InterPro" id="IPR058923">
    <property type="entry name" value="RCC1-like_dom"/>
</dbReference>
<dbReference type="Gene3D" id="2.130.10.30">
    <property type="entry name" value="Regulator of chromosome condensation 1/beta-lactamase-inhibitor protein II"/>
    <property type="match status" value="2"/>
</dbReference>
<evidence type="ECO:0000256" key="6">
    <source>
        <dbReference type="SAM" id="MobiDB-lite"/>
    </source>
</evidence>
<dbReference type="STRING" id="946362.F2UL66"/>
<dbReference type="Pfam" id="PF25390">
    <property type="entry name" value="WD40_RLD"/>
    <property type="match status" value="1"/>
</dbReference>
<name>F2UL66_SALR5</name>
<feature type="compositionally biased region" description="Basic and acidic residues" evidence="6">
    <location>
        <begin position="953"/>
        <end position="964"/>
    </location>
</feature>
<organism evidence="9">
    <name type="scientific">Salpingoeca rosetta (strain ATCC 50818 / BSB-021)</name>
    <dbReference type="NCBI Taxonomy" id="946362"/>
    <lineage>
        <taxon>Eukaryota</taxon>
        <taxon>Choanoflagellata</taxon>
        <taxon>Craspedida</taxon>
        <taxon>Salpingoecidae</taxon>
        <taxon>Salpingoeca</taxon>
    </lineage>
</organism>
<keyword evidence="2" id="KW-0677">Repeat</keyword>
<keyword evidence="9" id="KW-1185">Reference proteome</keyword>
<feature type="region of interest" description="Disordered" evidence="6">
    <location>
        <begin position="897"/>
        <end position="1021"/>
    </location>
</feature>
<dbReference type="FunCoup" id="F2UL66">
    <property type="interactions" value="1636"/>
</dbReference>
<dbReference type="GO" id="GO:0061630">
    <property type="term" value="F:ubiquitin protein ligase activity"/>
    <property type="evidence" value="ECO:0007669"/>
    <property type="project" value="TreeGrafter"/>
</dbReference>
<feature type="region of interest" description="Disordered" evidence="6">
    <location>
        <begin position="408"/>
        <end position="435"/>
    </location>
</feature>